<dbReference type="AlphaFoldDB" id="A0A9P6M427"/>
<dbReference type="InterPro" id="IPR022770">
    <property type="entry name" value="IucA/IucC-like_C"/>
</dbReference>
<dbReference type="PANTHER" id="PTHR34384:SF5">
    <property type="entry name" value="L-2,3-DIAMINOPROPANOATE--CITRATE LIGASE"/>
    <property type="match status" value="1"/>
</dbReference>
<accession>A0A9P6M427</accession>
<dbReference type="Pfam" id="PF06276">
    <property type="entry name" value="FhuF"/>
    <property type="match status" value="1"/>
</dbReference>
<dbReference type="Proteomes" id="UP000738359">
    <property type="component" value="Unassembled WGS sequence"/>
</dbReference>
<name>A0A9P6M427_MORAP</name>
<evidence type="ECO:0000259" key="2">
    <source>
        <dbReference type="Pfam" id="PF06276"/>
    </source>
</evidence>
<protein>
    <recommendedName>
        <fullName evidence="5">Aerobactin siderophore biosynthesis IucA/IucC N-terminal domain-containing protein</fullName>
    </recommendedName>
</protein>
<dbReference type="GO" id="GO:0019290">
    <property type="term" value="P:siderophore biosynthetic process"/>
    <property type="evidence" value="ECO:0007669"/>
    <property type="project" value="InterPro"/>
</dbReference>
<dbReference type="GO" id="GO:0016881">
    <property type="term" value="F:acid-amino acid ligase activity"/>
    <property type="evidence" value="ECO:0007669"/>
    <property type="project" value="UniProtKB-ARBA"/>
</dbReference>
<dbReference type="Gene3D" id="1.10.510.40">
    <property type="match status" value="1"/>
</dbReference>
<feature type="domain" description="Aerobactin siderophore biosynthesis IucA/IucC-like C-terminal" evidence="2">
    <location>
        <begin position="380"/>
        <end position="538"/>
    </location>
</feature>
<evidence type="ECO:0000313" key="4">
    <source>
        <dbReference type="Proteomes" id="UP000738359"/>
    </source>
</evidence>
<dbReference type="InterPro" id="IPR037455">
    <property type="entry name" value="LucA/IucC-like"/>
</dbReference>
<dbReference type="InterPro" id="IPR007310">
    <property type="entry name" value="Aerobactin_biosyn_IucA/IucC_N"/>
</dbReference>
<dbReference type="EMBL" id="JAAAHY010000336">
    <property type="protein sequence ID" value="KAF9964682.1"/>
    <property type="molecule type" value="Genomic_DNA"/>
</dbReference>
<dbReference type="OrthoDB" id="2117718at2759"/>
<dbReference type="Pfam" id="PF04183">
    <property type="entry name" value="IucA_IucC"/>
    <property type="match status" value="1"/>
</dbReference>
<evidence type="ECO:0000259" key="1">
    <source>
        <dbReference type="Pfam" id="PF04183"/>
    </source>
</evidence>
<organism evidence="3 4">
    <name type="scientific">Mortierella alpina</name>
    <name type="common">Oleaginous fungus</name>
    <name type="synonym">Mortierella renispora</name>
    <dbReference type="NCBI Taxonomy" id="64518"/>
    <lineage>
        <taxon>Eukaryota</taxon>
        <taxon>Fungi</taxon>
        <taxon>Fungi incertae sedis</taxon>
        <taxon>Mucoromycota</taxon>
        <taxon>Mortierellomycotina</taxon>
        <taxon>Mortierellomycetes</taxon>
        <taxon>Mortierellales</taxon>
        <taxon>Mortierellaceae</taxon>
        <taxon>Mortierella</taxon>
    </lineage>
</organism>
<reference evidence="3" key="1">
    <citation type="journal article" date="2020" name="Fungal Divers.">
        <title>Resolving the Mortierellaceae phylogeny through synthesis of multi-gene phylogenetics and phylogenomics.</title>
        <authorList>
            <person name="Vandepol N."/>
            <person name="Liber J."/>
            <person name="Desiro A."/>
            <person name="Na H."/>
            <person name="Kennedy M."/>
            <person name="Barry K."/>
            <person name="Grigoriev I.V."/>
            <person name="Miller A.N."/>
            <person name="O'Donnell K."/>
            <person name="Stajich J.E."/>
            <person name="Bonito G."/>
        </authorList>
    </citation>
    <scope>NUCLEOTIDE SEQUENCE</scope>
    <source>
        <strain evidence="3">CK1249</strain>
    </source>
</reference>
<evidence type="ECO:0000313" key="3">
    <source>
        <dbReference type="EMBL" id="KAF9964682.1"/>
    </source>
</evidence>
<comment type="caution">
    <text evidence="3">The sequence shown here is derived from an EMBL/GenBank/DDBJ whole genome shotgun (WGS) entry which is preliminary data.</text>
</comment>
<feature type="domain" description="Aerobactin siderophore biosynthesis IucA/IucC N-terminal" evidence="1">
    <location>
        <begin position="146"/>
        <end position="355"/>
    </location>
</feature>
<proteinExistence type="predicted"/>
<dbReference type="PANTHER" id="PTHR34384">
    <property type="entry name" value="L-2,3-DIAMINOPROPANOATE--CITRATE LIGASE"/>
    <property type="match status" value="1"/>
</dbReference>
<gene>
    <name evidence="3" type="ORF">BGZ70_006094</name>
</gene>
<evidence type="ECO:0008006" key="5">
    <source>
        <dbReference type="Google" id="ProtNLM"/>
    </source>
</evidence>
<sequence length="557" mass="61843">MFAPSSRLIACLVNEGLMLATYLPVSNLGPTADLGPVALLTLQDLSIVVALAHTPPTDQHCSILFLNPLDLQCPIFVSTIETASTMPAQLTECLCPSTLMRLVATRIGAVDNALLQEICAELDSCVEHMTHLLVHPRPEPTLHSTAIEWEQSIIEGQNIHPMHKCRYTVAPTPRIEPETDLHNLTLRLVSMPADAVVVSGEYLVVMAKLVPADMVPIGRVPILVHPLQVPNVVSKFSEATFHPFTVPALAQSSLRAVILPGLCGFAFKIPFSIKLTSSLRTCSPWSTSIGPSLARVLDRIVPKSNVLRIAAEHSTVRSKHSDFDIAKHLACIIRDEFDAALRERNEAVIVCAALTERPDGHTARIINLCNLDTRESRLEFLRIFVDLAFKAFLVPVIEHGFAFEAHQQNTLVRLRIPSPGDDSPVYPIGLIIRDFGGVRFHPDTLFKSTGMRVSLLPGNANEAPDLKKVYKRLYHSLIQMHLHPLIRALGLHYSGEGWRIVRTQLEEYFKPGDIGHDLWLSSDTCQWKCLVRMRLKNLDTVSIDRDVPNVLLYRGEP</sequence>
<keyword evidence="4" id="KW-1185">Reference proteome</keyword>